<evidence type="ECO:0000256" key="1">
    <source>
        <dbReference type="SAM" id="MobiDB-lite"/>
    </source>
</evidence>
<feature type="chain" id="PRO_5003779916" evidence="2">
    <location>
        <begin position="26"/>
        <end position="87"/>
    </location>
</feature>
<evidence type="ECO:0000313" key="3">
    <source>
        <dbReference type="EMBL" id="EJO87107.1"/>
    </source>
</evidence>
<dbReference type="GeneID" id="31529259"/>
<dbReference type="EMBL" id="AFVW02000006">
    <property type="protein sequence ID" value="EJO87107.1"/>
    <property type="molecule type" value="Genomic_DNA"/>
</dbReference>
<proteinExistence type="predicted"/>
<evidence type="ECO:0000313" key="4">
    <source>
        <dbReference type="Proteomes" id="UP000006455"/>
    </source>
</evidence>
<reference evidence="3 4" key="1">
    <citation type="journal article" date="2011" name="J. Bacteriol.">
        <title>Genome sequence of the Mycobacterium colombiense type strain, CECT 3035.</title>
        <authorList>
            <person name="Gonzalez-Perez M."/>
            <person name="Murcia M.I."/>
            <person name="Landsman D."/>
            <person name="Jordan I.K."/>
            <person name="Marino-Ramirez L."/>
        </authorList>
    </citation>
    <scope>NUCLEOTIDE SEQUENCE [LARGE SCALE GENOMIC DNA]</scope>
    <source>
        <strain evidence="3 4">CECT 3035</strain>
    </source>
</reference>
<gene>
    <name evidence="3" type="ORF">MCOL_V219466</name>
</gene>
<organism evidence="3 4">
    <name type="scientific">Mycobacterium colombiense CECT 3035</name>
    <dbReference type="NCBI Taxonomy" id="1041522"/>
    <lineage>
        <taxon>Bacteria</taxon>
        <taxon>Bacillati</taxon>
        <taxon>Actinomycetota</taxon>
        <taxon>Actinomycetes</taxon>
        <taxon>Mycobacteriales</taxon>
        <taxon>Mycobacteriaceae</taxon>
        <taxon>Mycobacterium</taxon>
        <taxon>Mycobacterium avium complex (MAC)</taxon>
    </lineage>
</organism>
<dbReference type="eggNOG" id="ENOG50301FG">
    <property type="taxonomic scope" value="Bacteria"/>
</dbReference>
<evidence type="ECO:0000256" key="2">
    <source>
        <dbReference type="SAM" id="SignalP"/>
    </source>
</evidence>
<dbReference type="AlphaFoldDB" id="J4JUD7"/>
<protein>
    <submittedName>
        <fullName evidence="3">Uncharacterized protein</fullName>
    </submittedName>
</protein>
<keyword evidence="2" id="KW-0732">Signal</keyword>
<comment type="caution">
    <text evidence="3">The sequence shown here is derived from an EMBL/GenBank/DDBJ whole genome shotgun (WGS) entry which is preliminary data.</text>
</comment>
<dbReference type="RefSeq" id="WP_007774401.1">
    <property type="nucleotide sequence ID" value="NZ_AFVW02000006.1"/>
</dbReference>
<name>J4JUD7_9MYCO</name>
<feature type="signal peptide" evidence="2">
    <location>
        <begin position="1"/>
        <end position="25"/>
    </location>
</feature>
<sequence length="87" mass="8598">MRRIDRAIARILVSAAVMVGSGALAAAPAGADPSPFSTLSSSCNQTAPAGRDALLQGIRQGIADWSPGAPQTSARTTCGAHPAPTAG</sequence>
<dbReference type="Proteomes" id="UP000006455">
    <property type="component" value="Unassembled WGS sequence"/>
</dbReference>
<accession>J4JUD7</accession>
<feature type="region of interest" description="Disordered" evidence="1">
    <location>
        <begin position="68"/>
        <end position="87"/>
    </location>
</feature>